<evidence type="ECO:0000256" key="6">
    <source>
        <dbReference type="ARBA" id="ARBA00022617"/>
    </source>
</evidence>
<dbReference type="Proteomes" id="UP000787472">
    <property type="component" value="Unassembled WGS sequence"/>
</dbReference>
<comment type="similarity">
    <text evidence="18">Belongs to the globin family.</text>
</comment>
<sequence length="420" mass="45376">MLSPEQTAIIKATAPVVGAHARDITEHFYPLMFERYPEVKAFFNQAHQQQGTQRQALANALVAYATHIDQLEKLGDAVGLIAHKHCSLDIQPEHYPIVGECLMAAIGAVLGDAVTAEIADAWGAAYQQLADILIGVEEQLYQGNTQRRGGWRGERQFRITDRVQESDVITSFYLLPCEGETVIDFIPGQYVGVILTIDGQCVRRNYSLSDAPGKAGLRISIKREPGGQVSDFLHSQAQVGDTLTLTAPCGDFVLDTSPGAPQRPLFLVTGGVGITPAMSMLNSCVASGRPITFIHAAIDSRHQAFAEHVHTLAQQHDNLRTFTIHEKPLADDTPDATGFINAAILKDLLPADRNVDFYFLGPKPFMNAVNELANELQIAPSQLHYEFFGPAEILTPASASSASTSSVTTTSASGTEDAPA</sequence>
<evidence type="ECO:0000256" key="11">
    <source>
        <dbReference type="ARBA" id="ARBA00022857"/>
    </source>
</evidence>
<dbReference type="InterPro" id="IPR008333">
    <property type="entry name" value="Cbr1-like_FAD-bd_dom"/>
</dbReference>
<evidence type="ECO:0000256" key="19">
    <source>
        <dbReference type="SAM" id="MobiDB-lite"/>
    </source>
</evidence>
<evidence type="ECO:0000256" key="14">
    <source>
        <dbReference type="ARBA" id="ARBA00023027"/>
    </source>
</evidence>
<evidence type="ECO:0000259" key="21">
    <source>
        <dbReference type="PROSITE" id="PS51384"/>
    </source>
</evidence>
<dbReference type="InterPro" id="IPR039261">
    <property type="entry name" value="FNR_nucleotide-bd"/>
</dbReference>
<dbReference type="GO" id="GO:0071949">
    <property type="term" value="F:FAD binding"/>
    <property type="evidence" value="ECO:0007669"/>
    <property type="project" value="TreeGrafter"/>
</dbReference>
<feature type="domain" description="FAD-binding FR-type" evidence="21">
    <location>
        <begin position="152"/>
        <end position="255"/>
    </location>
</feature>
<evidence type="ECO:0000313" key="22">
    <source>
        <dbReference type="EMBL" id="NHO67470.1"/>
    </source>
</evidence>
<proteinExistence type="inferred from homology"/>
<keyword evidence="12 22" id="KW-0560">Oxidoreductase</keyword>
<dbReference type="CDD" id="cd06184">
    <property type="entry name" value="flavohem_like_fad_nad_binding"/>
    <property type="match status" value="1"/>
</dbReference>
<dbReference type="InterPro" id="IPR017927">
    <property type="entry name" value="FAD-bd_FR_type"/>
</dbReference>
<comment type="cofactor">
    <cofactor evidence="2">
        <name>FAD</name>
        <dbReference type="ChEBI" id="CHEBI:57692"/>
    </cofactor>
</comment>
<feature type="region of interest" description="Disordered" evidence="19">
    <location>
        <begin position="399"/>
        <end position="420"/>
    </location>
</feature>
<dbReference type="EC" id="1.14.12.17" evidence="4"/>
<dbReference type="GO" id="GO:0009636">
    <property type="term" value="P:response to toxic substance"/>
    <property type="evidence" value="ECO:0007669"/>
    <property type="project" value="UniProtKB-KW"/>
</dbReference>
<evidence type="ECO:0000256" key="18">
    <source>
        <dbReference type="RuleBase" id="RU000356"/>
    </source>
</evidence>
<keyword evidence="7 18" id="KW-0561">Oxygen transport</keyword>
<keyword evidence="13" id="KW-0408">Iron</keyword>
<dbReference type="FunFam" id="1.10.490.10:FF:000003">
    <property type="entry name" value="Flavohemoprotein"/>
    <property type="match status" value="1"/>
</dbReference>
<dbReference type="InterPro" id="IPR001433">
    <property type="entry name" value="OxRdtase_FAD/NAD-bd"/>
</dbReference>
<comment type="catalytic activity">
    <reaction evidence="16">
        <text>2 nitric oxide + NADH + 2 O2 = 2 nitrate + NAD(+) + H(+)</text>
        <dbReference type="Rhea" id="RHEA:19469"/>
        <dbReference type="ChEBI" id="CHEBI:15378"/>
        <dbReference type="ChEBI" id="CHEBI:15379"/>
        <dbReference type="ChEBI" id="CHEBI:16480"/>
        <dbReference type="ChEBI" id="CHEBI:17632"/>
        <dbReference type="ChEBI" id="CHEBI:57540"/>
        <dbReference type="ChEBI" id="CHEBI:57945"/>
        <dbReference type="EC" id="1.14.12.17"/>
    </reaction>
</comment>
<dbReference type="GO" id="GO:0020037">
    <property type="term" value="F:heme binding"/>
    <property type="evidence" value="ECO:0007669"/>
    <property type="project" value="InterPro"/>
</dbReference>
<keyword evidence="9" id="KW-0479">Metal-binding</keyword>
<dbReference type="GO" id="GO:0019825">
    <property type="term" value="F:oxygen binding"/>
    <property type="evidence" value="ECO:0007669"/>
    <property type="project" value="InterPro"/>
</dbReference>
<evidence type="ECO:0000256" key="15">
    <source>
        <dbReference type="ARBA" id="ARBA00025094"/>
    </source>
</evidence>
<keyword evidence="23" id="KW-1185">Reference proteome</keyword>
<comment type="function">
    <text evidence="15">Is involved in NO detoxification in an aerobic process, termed nitric oxide dioxygenase (NOD) reaction that utilizes O(2) and NAD(P)H to convert NO to nitrate, which protects the bacterium from various noxious nitrogen compounds. Therefore, plays a central role in the inducible response to nitrosative stress.</text>
</comment>
<organism evidence="22 23">
    <name type="scientific">Pseudomaricurvus hydrocarbonicus</name>
    <dbReference type="NCBI Taxonomy" id="1470433"/>
    <lineage>
        <taxon>Bacteria</taxon>
        <taxon>Pseudomonadati</taxon>
        <taxon>Pseudomonadota</taxon>
        <taxon>Gammaproteobacteria</taxon>
        <taxon>Cellvibrionales</taxon>
        <taxon>Cellvibrionaceae</taxon>
        <taxon>Pseudomaricurvus</taxon>
    </lineage>
</organism>
<dbReference type="InterPro" id="IPR009050">
    <property type="entry name" value="Globin-like_sf"/>
</dbReference>
<dbReference type="Gene3D" id="1.10.490.10">
    <property type="entry name" value="Globins"/>
    <property type="match status" value="1"/>
</dbReference>
<protein>
    <recommendedName>
        <fullName evidence="4">nitric oxide dioxygenase</fullName>
        <ecNumber evidence="4">1.14.12.17</ecNumber>
    </recommendedName>
</protein>
<dbReference type="AlphaFoldDB" id="A0A9E5T1I3"/>
<dbReference type="Gene3D" id="3.40.50.80">
    <property type="entry name" value="Nucleotide-binding domain of ferredoxin-NADP reductase (FNR) module"/>
    <property type="match status" value="1"/>
</dbReference>
<evidence type="ECO:0000256" key="3">
    <source>
        <dbReference type="ARBA" id="ARBA00006401"/>
    </source>
</evidence>
<dbReference type="CDD" id="cd14780">
    <property type="entry name" value="HmpPa-globin-like"/>
    <property type="match status" value="1"/>
</dbReference>
<feature type="compositionally biased region" description="Low complexity" evidence="19">
    <location>
        <begin position="399"/>
        <end position="413"/>
    </location>
</feature>
<dbReference type="InterPro" id="IPR017938">
    <property type="entry name" value="Riboflavin_synthase-like_b-brl"/>
</dbReference>
<evidence type="ECO:0000256" key="16">
    <source>
        <dbReference type="ARBA" id="ARBA00048649"/>
    </source>
</evidence>
<evidence type="ECO:0000256" key="17">
    <source>
        <dbReference type="ARBA" id="ARBA00049433"/>
    </source>
</evidence>
<evidence type="ECO:0000256" key="7">
    <source>
        <dbReference type="ARBA" id="ARBA00022621"/>
    </source>
</evidence>
<dbReference type="InterPro" id="IPR012292">
    <property type="entry name" value="Globin/Proto"/>
</dbReference>
<comment type="catalytic activity">
    <reaction evidence="17">
        <text>2 nitric oxide + NADPH + 2 O2 = 2 nitrate + NADP(+) + H(+)</text>
        <dbReference type="Rhea" id="RHEA:19465"/>
        <dbReference type="ChEBI" id="CHEBI:15378"/>
        <dbReference type="ChEBI" id="CHEBI:15379"/>
        <dbReference type="ChEBI" id="CHEBI:16480"/>
        <dbReference type="ChEBI" id="CHEBI:17632"/>
        <dbReference type="ChEBI" id="CHEBI:57783"/>
        <dbReference type="ChEBI" id="CHEBI:58349"/>
        <dbReference type="EC" id="1.14.12.17"/>
    </reaction>
</comment>
<dbReference type="GO" id="GO:0071500">
    <property type="term" value="P:cellular response to nitrosative stress"/>
    <property type="evidence" value="ECO:0007669"/>
    <property type="project" value="TreeGrafter"/>
</dbReference>
<dbReference type="Pfam" id="PF00970">
    <property type="entry name" value="FAD_binding_6"/>
    <property type="match status" value="1"/>
</dbReference>
<name>A0A9E5T1I3_9GAMM</name>
<evidence type="ECO:0000256" key="2">
    <source>
        <dbReference type="ARBA" id="ARBA00001974"/>
    </source>
</evidence>
<comment type="cofactor">
    <cofactor evidence="1">
        <name>heme b</name>
        <dbReference type="ChEBI" id="CHEBI:60344"/>
    </cofactor>
</comment>
<dbReference type="GO" id="GO:0046872">
    <property type="term" value="F:metal ion binding"/>
    <property type="evidence" value="ECO:0007669"/>
    <property type="project" value="UniProtKB-KW"/>
</dbReference>
<dbReference type="Pfam" id="PF00175">
    <property type="entry name" value="NAD_binding_1"/>
    <property type="match status" value="1"/>
</dbReference>
<dbReference type="PRINTS" id="PR00410">
    <property type="entry name" value="PHEHYDRXLASE"/>
</dbReference>
<dbReference type="NCBIfam" id="NF009805">
    <property type="entry name" value="PRK13289.1"/>
    <property type="match status" value="1"/>
</dbReference>
<dbReference type="GO" id="GO:0005344">
    <property type="term" value="F:oxygen carrier activity"/>
    <property type="evidence" value="ECO:0007669"/>
    <property type="project" value="UniProtKB-KW"/>
</dbReference>
<gene>
    <name evidence="22" type="primary">hmpA</name>
    <name evidence="22" type="ORF">G8770_18150</name>
</gene>
<evidence type="ECO:0000313" key="23">
    <source>
        <dbReference type="Proteomes" id="UP000787472"/>
    </source>
</evidence>
<dbReference type="FunFam" id="3.40.50.80:FF:000010">
    <property type="entry name" value="Flavohemoprotein"/>
    <property type="match status" value="1"/>
</dbReference>
<comment type="caution">
    <text evidence="22">The sequence shown here is derived from an EMBL/GenBank/DDBJ whole genome shotgun (WGS) entry which is preliminary data.</text>
</comment>
<keyword evidence="18" id="KW-0813">Transport</keyword>
<dbReference type="SUPFAM" id="SSF63380">
    <property type="entry name" value="Riboflavin synthase domain-like"/>
    <property type="match status" value="1"/>
</dbReference>
<keyword evidence="14" id="KW-0520">NAD</keyword>
<evidence type="ECO:0000256" key="8">
    <source>
        <dbReference type="ARBA" id="ARBA00022630"/>
    </source>
</evidence>
<reference evidence="22" key="1">
    <citation type="submission" date="2020-03" db="EMBL/GenBank/DDBJ databases">
        <authorList>
            <person name="Guo F."/>
        </authorList>
    </citation>
    <scope>NUCLEOTIDE SEQUENCE</scope>
    <source>
        <strain evidence="22">JCM 30134</strain>
    </source>
</reference>
<comment type="similarity">
    <text evidence="3">In the C-terminal section; belongs to the flavoprotein pyridine nucleotide cytochrome reductase family.</text>
</comment>
<dbReference type="RefSeq" id="WP_167190238.1">
    <property type="nucleotide sequence ID" value="NZ_JAAONZ010000017.1"/>
</dbReference>
<dbReference type="GO" id="GO:0046210">
    <property type="term" value="P:nitric oxide catabolic process"/>
    <property type="evidence" value="ECO:0007669"/>
    <property type="project" value="TreeGrafter"/>
</dbReference>
<dbReference type="GO" id="GO:0008941">
    <property type="term" value="F:nitric oxide dioxygenase NAD(P)H activity"/>
    <property type="evidence" value="ECO:0007669"/>
    <property type="project" value="UniProtKB-EC"/>
</dbReference>
<dbReference type="PROSITE" id="PS51384">
    <property type="entry name" value="FAD_FR"/>
    <property type="match status" value="1"/>
</dbReference>
<evidence type="ECO:0000256" key="1">
    <source>
        <dbReference type="ARBA" id="ARBA00001970"/>
    </source>
</evidence>
<keyword evidence="8" id="KW-0285">Flavoprotein</keyword>
<keyword evidence="10" id="KW-0274">FAD</keyword>
<dbReference type="SUPFAM" id="SSF46458">
    <property type="entry name" value="Globin-like"/>
    <property type="match status" value="1"/>
</dbReference>
<keyword evidence="5" id="KW-0216">Detoxification</keyword>
<evidence type="ECO:0000256" key="12">
    <source>
        <dbReference type="ARBA" id="ARBA00023002"/>
    </source>
</evidence>
<evidence type="ECO:0000256" key="5">
    <source>
        <dbReference type="ARBA" id="ARBA00022575"/>
    </source>
</evidence>
<dbReference type="Pfam" id="PF00042">
    <property type="entry name" value="Globin"/>
    <property type="match status" value="1"/>
</dbReference>
<evidence type="ECO:0000256" key="10">
    <source>
        <dbReference type="ARBA" id="ARBA00022827"/>
    </source>
</evidence>
<accession>A0A9E5T1I3</accession>
<dbReference type="SUPFAM" id="SSF52343">
    <property type="entry name" value="Ferredoxin reductase-like, C-terminal NADP-linked domain"/>
    <property type="match status" value="1"/>
</dbReference>
<dbReference type="InterPro" id="IPR000971">
    <property type="entry name" value="Globin"/>
</dbReference>
<evidence type="ECO:0000259" key="20">
    <source>
        <dbReference type="PROSITE" id="PS01033"/>
    </source>
</evidence>
<dbReference type="PROSITE" id="PS01033">
    <property type="entry name" value="GLOBIN"/>
    <property type="match status" value="1"/>
</dbReference>
<dbReference type="PANTHER" id="PTHR43396:SF3">
    <property type="entry name" value="FLAVOHEMOPROTEIN"/>
    <property type="match status" value="1"/>
</dbReference>
<evidence type="ECO:0000256" key="4">
    <source>
        <dbReference type="ARBA" id="ARBA00012229"/>
    </source>
</evidence>
<dbReference type="Gene3D" id="2.40.30.10">
    <property type="entry name" value="Translation factors"/>
    <property type="match status" value="1"/>
</dbReference>
<dbReference type="PANTHER" id="PTHR43396">
    <property type="entry name" value="FLAVOHEMOPROTEIN"/>
    <property type="match status" value="1"/>
</dbReference>
<evidence type="ECO:0000256" key="9">
    <source>
        <dbReference type="ARBA" id="ARBA00022723"/>
    </source>
</evidence>
<evidence type="ECO:0000256" key="13">
    <source>
        <dbReference type="ARBA" id="ARBA00023004"/>
    </source>
</evidence>
<keyword evidence="6 18" id="KW-0349">Heme</keyword>
<dbReference type="EMBL" id="JAAONZ010000017">
    <property type="protein sequence ID" value="NHO67470.1"/>
    <property type="molecule type" value="Genomic_DNA"/>
</dbReference>
<feature type="domain" description="Globin" evidence="20">
    <location>
        <begin position="1"/>
        <end position="138"/>
    </location>
</feature>
<keyword evidence="11" id="KW-0521">NADP</keyword>